<dbReference type="GO" id="GO:0009512">
    <property type="term" value="C:cytochrome b6f complex"/>
    <property type="evidence" value="ECO:0007669"/>
    <property type="project" value="InterPro"/>
</dbReference>
<dbReference type="Pfam" id="PF08041">
    <property type="entry name" value="PetM"/>
    <property type="match status" value="1"/>
</dbReference>
<dbReference type="Proteomes" id="UP000485058">
    <property type="component" value="Unassembled WGS sequence"/>
</dbReference>
<proteinExistence type="predicted"/>
<protein>
    <recommendedName>
        <fullName evidence="11">Cytochrome b6-f complex subunit 7</fullName>
    </recommendedName>
</protein>
<gene>
    <name evidence="9" type="ORF">HaLaN_18368</name>
</gene>
<evidence type="ECO:0000256" key="7">
    <source>
        <dbReference type="SAM" id="MobiDB-lite"/>
    </source>
</evidence>
<keyword evidence="5 8" id="KW-1133">Transmembrane helix</keyword>
<evidence type="ECO:0000256" key="4">
    <source>
        <dbReference type="ARBA" id="ARBA00022982"/>
    </source>
</evidence>
<feature type="non-terminal residue" evidence="9">
    <location>
        <position position="1"/>
    </location>
</feature>
<dbReference type="GO" id="GO:0016020">
    <property type="term" value="C:membrane"/>
    <property type="evidence" value="ECO:0007669"/>
    <property type="project" value="UniProtKB-SubCell"/>
</dbReference>
<feature type="transmembrane region" description="Helical" evidence="8">
    <location>
        <begin position="68"/>
        <end position="93"/>
    </location>
</feature>
<dbReference type="InterPro" id="IPR012595">
    <property type="entry name" value="PetM_cyt_b6/f_cplx_su7"/>
</dbReference>
<reference evidence="9 10" key="1">
    <citation type="submission" date="2020-02" db="EMBL/GenBank/DDBJ databases">
        <title>Draft genome sequence of Haematococcus lacustris strain NIES-144.</title>
        <authorList>
            <person name="Morimoto D."/>
            <person name="Nakagawa S."/>
            <person name="Yoshida T."/>
            <person name="Sawayama S."/>
        </authorList>
    </citation>
    <scope>NUCLEOTIDE SEQUENCE [LARGE SCALE GENOMIC DNA]</scope>
    <source>
        <strain evidence="9 10">NIES-144</strain>
    </source>
</reference>
<sequence length="104" mass="10658">MAAIVRSATSSFVASGSRPAGVKVSATSRTATRMSLRKTTAPAPSTSPASKTATRASPMEVAQIASEASFITGTALTMVAMTLVGLALGFVLLRVESLVQEEQK</sequence>
<dbReference type="AlphaFoldDB" id="A0A699ZRT9"/>
<evidence type="ECO:0008006" key="11">
    <source>
        <dbReference type="Google" id="ProtNLM"/>
    </source>
</evidence>
<dbReference type="EMBL" id="BLLF01001766">
    <property type="protein sequence ID" value="GFH21128.1"/>
    <property type="molecule type" value="Genomic_DNA"/>
</dbReference>
<evidence type="ECO:0000313" key="10">
    <source>
        <dbReference type="Proteomes" id="UP000485058"/>
    </source>
</evidence>
<evidence type="ECO:0000256" key="8">
    <source>
        <dbReference type="SAM" id="Phobius"/>
    </source>
</evidence>
<feature type="region of interest" description="Disordered" evidence="7">
    <location>
        <begin position="1"/>
        <end position="58"/>
    </location>
</feature>
<keyword evidence="6 8" id="KW-0472">Membrane</keyword>
<keyword evidence="3 8" id="KW-0812">Transmembrane</keyword>
<keyword evidence="2" id="KW-0813">Transport</keyword>
<organism evidence="9 10">
    <name type="scientific">Haematococcus lacustris</name>
    <name type="common">Green alga</name>
    <name type="synonym">Haematococcus pluvialis</name>
    <dbReference type="NCBI Taxonomy" id="44745"/>
    <lineage>
        <taxon>Eukaryota</taxon>
        <taxon>Viridiplantae</taxon>
        <taxon>Chlorophyta</taxon>
        <taxon>core chlorophytes</taxon>
        <taxon>Chlorophyceae</taxon>
        <taxon>CS clade</taxon>
        <taxon>Chlamydomonadales</taxon>
        <taxon>Haematococcaceae</taxon>
        <taxon>Haematococcus</taxon>
    </lineage>
</organism>
<comment type="caution">
    <text evidence="9">The sequence shown here is derived from an EMBL/GenBank/DDBJ whole genome shotgun (WGS) entry which is preliminary data.</text>
</comment>
<evidence type="ECO:0000313" key="9">
    <source>
        <dbReference type="EMBL" id="GFH21128.1"/>
    </source>
</evidence>
<evidence type="ECO:0000256" key="1">
    <source>
        <dbReference type="ARBA" id="ARBA00004167"/>
    </source>
</evidence>
<keyword evidence="10" id="KW-1185">Reference proteome</keyword>
<evidence type="ECO:0000256" key="6">
    <source>
        <dbReference type="ARBA" id="ARBA00023136"/>
    </source>
</evidence>
<evidence type="ECO:0000256" key="3">
    <source>
        <dbReference type="ARBA" id="ARBA00022692"/>
    </source>
</evidence>
<evidence type="ECO:0000256" key="5">
    <source>
        <dbReference type="ARBA" id="ARBA00022989"/>
    </source>
</evidence>
<dbReference type="SUPFAM" id="SSF103441">
    <property type="entry name" value="PetM subunit of the cytochrome b6f complex"/>
    <property type="match status" value="1"/>
</dbReference>
<keyword evidence="4" id="KW-0249">Electron transport</keyword>
<accession>A0A699ZRT9</accession>
<feature type="compositionally biased region" description="Low complexity" evidence="7">
    <location>
        <begin position="37"/>
        <end position="58"/>
    </location>
</feature>
<evidence type="ECO:0000256" key="2">
    <source>
        <dbReference type="ARBA" id="ARBA00022448"/>
    </source>
</evidence>
<comment type="subcellular location">
    <subcellularLocation>
        <location evidence="1">Membrane</location>
        <topology evidence="1">Single-pass membrane protein</topology>
    </subcellularLocation>
</comment>
<name>A0A699ZRT9_HAELA</name>